<comment type="caution">
    <text evidence="3">The sequence shown here is derived from an EMBL/GenBank/DDBJ whole genome shotgun (WGS) entry which is preliminary data.</text>
</comment>
<dbReference type="Proteomes" id="UP000723714">
    <property type="component" value="Unassembled WGS sequence"/>
</dbReference>
<dbReference type="RefSeq" id="WP_216239570.1">
    <property type="nucleotide sequence ID" value="NZ_JABACJ020000002.1"/>
</dbReference>
<dbReference type="Pfam" id="PF20434">
    <property type="entry name" value="BD-FAE"/>
    <property type="match status" value="1"/>
</dbReference>
<gene>
    <name evidence="3" type="ORF">HGO97_003730</name>
</gene>
<evidence type="ECO:0000259" key="2">
    <source>
        <dbReference type="Pfam" id="PF20434"/>
    </source>
</evidence>
<dbReference type="PANTHER" id="PTHR48081:SF6">
    <property type="entry name" value="PEPTIDASE S9 PROLYL OLIGOPEPTIDASE CATALYTIC DOMAIN-CONTAINING PROTEIN"/>
    <property type="match status" value="1"/>
</dbReference>
<accession>A0ABS6D030</accession>
<dbReference type="PANTHER" id="PTHR48081">
    <property type="entry name" value="AB HYDROLASE SUPERFAMILY PROTEIN C4A8.06C"/>
    <property type="match status" value="1"/>
</dbReference>
<evidence type="ECO:0000313" key="4">
    <source>
        <dbReference type="Proteomes" id="UP000723714"/>
    </source>
</evidence>
<reference evidence="3 4" key="1">
    <citation type="submission" date="2021-06" db="EMBL/GenBank/DDBJ databases">
        <title>Faecalicatena sp. nov. isolated from porcine feces.</title>
        <authorList>
            <person name="Oh B.S."/>
            <person name="Lee J.H."/>
        </authorList>
    </citation>
    <scope>NUCLEOTIDE SEQUENCE [LARGE SCALE GENOMIC DNA]</scope>
    <source>
        <strain evidence="3 4">AGMB00832</strain>
    </source>
</reference>
<dbReference type="EMBL" id="JABACJ020000002">
    <property type="protein sequence ID" value="MBU3874923.1"/>
    <property type="molecule type" value="Genomic_DNA"/>
</dbReference>
<name>A0ABS6D030_9FIRM</name>
<organism evidence="3 4">
    <name type="scientific">Faecalicatena faecalis</name>
    <dbReference type="NCBI Taxonomy" id="2726362"/>
    <lineage>
        <taxon>Bacteria</taxon>
        <taxon>Bacillati</taxon>
        <taxon>Bacillota</taxon>
        <taxon>Clostridia</taxon>
        <taxon>Lachnospirales</taxon>
        <taxon>Lachnospiraceae</taxon>
        <taxon>Faecalicatena</taxon>
    </lineage>
</organism>
<feature type="domain" description="BD-FAE-like" evidence="2">
    <location>
        <begin position="101"/>
        <end position="294"/>
    </location>
</feature>
<evidence type="ECO:0000256" key="1">
    <source>
        <dbReference type="ARBA" id="ARBA00022801"/>
    </source>
</evidence>
<dbReference type="GO" id="GO:0016787">
    <property type="term" value="F:hydrolase activity"/>
    <property type="evidence" value="ECO:0007669"/>
    <property type="project" value="UniProtKB-KW"/>
</dbReference>
<protein>
    <submittedName>
        <fullName evidence="3">Alpha/beta hydrolase</fullName>
    </submittedName>
</protein>
<evidence type="ECO:0000313" key="3">
    <source>
        <dbReference type="EMBL" id="MBU3874923.1"/>
    </source>
</evidence>
<keyword evidence="1 3" id="KW-0378">Hydrolase</keyword>
<dbReference type="InterPro" id="IPR050300">
    <property type="entry name" value="GDXG_lipolytic_enzyme"/>
</dbReference>
<dbReference type="InterPro" id="IPR049492">
    <property type="entry name" value="BD-FAE-like_dom"/>
</dbReference>
<proteinExistence type="predicted"/>
<keyword evidence="4" id="KW-1185">Reference proteome</keyword>
<sequence length="339" mass="38351">MEEIKMFTTKTTFKEIREVKELAPVFPYLIWSMQPGGHEDIKDENSLEDVQAKNPTWQASDMVYGLNRLLKIAREEGKYLFDVYSEEERKEDSGKEHVKLIYFPAQGSQRFVILAAGGGYGAVCSLAEAFPVAARLNELGIPVFCLNYRIGGPALFPKPMDDLAAAYRFIRDHAETFKVDPGTYAVGGFSAGGHLAAAWGTKELGFRKYQLPAPEVLLLDYPMIALWRTVRQLPEPYQKMMLQGYLGEQYSEEQTSPYNIDENIDADYPPVYLIQAEDDPIVPFWNAQDMVKTLKEYQIPYRFEHPVSGGHGYGLGSGTKAEGWIERAAGYWNSLTLER</sequence>